<protein>
    <submittedName>
        <fullName evidence="3">Uncharacterized protein</fullName>
    </submittedName>
</protein>
<evidence type="ECO:0000313" key="3">
    <source>
        <dbReference type="EMBL" id="KAJ8878521.1"/>
    </source>
</evidence>
<dbReference type="EMBL" id="JARBHB010000007">
    <property type="protein sequence ID" value="KAJ8878521.1"/>
    <property type="molecule type" value="Genomic_DNA"/>
</dbReference>
<feature type="compositionally biased region" description="Polar residues" evidence="1">
    <location>
        <begin position="291"/>
        <end position="300"/>
    </location>
</feature>
<keyword evidence="4" id="KW-1185">Reference proteome</keyword>
<keyword evidence="2" id="KW-0812">Transmembrane</keyword>
<keyword evidence="2" id="KW-1133">Transmembrane helix</keyword>
<comment type="caution">
    <text evidence="3">The sequence shown here is derived from an EMBL/GenBank/DDBJ whole genome shotgun (WGS) entry which is preliminary data.</text>
</comment>
<organism evidence="3 4">
    <name type="scientific">Dryococelus australis</name>
    <dbReference type="NCBI Taxonomy" id="614101"/>
    <lineage>
        <taxon>Eukaryota</taxon>
        <taxon>Metazoa</taxon>
        <taxon>Ecdysozoa</taxon>
        <taxon>Arthropoda</taxon>
        <taxon>Hexapoda</taxon>
        <taxon>Insecta</taxon>
        <taxon>Pterygota</taxon>
        <taxon>Neoptera</taxon>
        <taxon>Polyneoptera</taxon>
        <taxon>Phasmatodea</taxon>
        <taxon>Verophasmatodea</taxon>
        <taxon>Anareolatae</taxon>
        <taxon>Phasmatidae</taxon>
        <taxon>Eurycanthinae</taxon>
        <taxon>Dryococelus</taxon>
    </lineage>
</organism>
<reference evidence="3 4" key="1">
    <citation type="submission" date="2023-02" db="EMBL/GenBank/DDBJ databases">
        <title>LHISI_Scaffold_Assembly.</title>
        <authorList>
            <person name="Stuart O.P."/>
            <person name="Cleave R."/>
            <person name="Magrath M.J.L."/>
            <person name="Mikheyev A.S."/>
        </authorList>
    </citation>
    <scope>NUCLEOTIDE SEQUENCE [LARGE SCALE GENOMIC DNA]</scope>
    <source>
        <strain evidence="3">Daus_M_001</strain>
        <tissue evidence="3">Leg muscle</tissue>
    </source>
</reference>
<sequence length="468" mass="52956">MPGESPTGSHDLCLSRFYLSEQLAPSLTSSLSTNFLGSRAFKVMVQGQGQPDTIWRSGDVITRQPAGTWHLFQIPIDPDRPNHSTFILQKKQDRWSTGFLGDLPFRQPLNSGSALYSLQSSPIGSQDLAVKSRPNLFTHSLYGRTFVVRWQMASSRFIYVTARSEARMKGCRATTPDTATKVNRALTQLRDWLDIRLPPRRTGFNSRRGRSRIFARGNRAGRCRWSVGFLGGILFLPALHSGTVPYPTRFILIGSQYLDVKSHPQPQQNAIRMQVVNHLSMARKSSEKGPGSSTFASEPSISHRKQDRKADLLKLLAYSIQALRRIPQYCDINVFGYIDTHSYTHHDENSARQLRALRIAMMALRIAMMALRIAMMAYLVRMVCQLVTLLHTRRKQPLFHLVKWPQEAIPAFAWRHFGKTPWGPKSGCPSRESNPGPPECESIVYHCAISLGNVCEVNVCGFMWEREN</sequence>
<evidence type="ECO:0000256" key="2">
    <source>
        <dbReference type="SAM" id="Phobius"/>
    </source>
</evidence>
<evidence type="ECO:0000313" key="4">
    <source>
        <dbReference type="Proteomes" id="UP001159363"/>
    </source>
</evidence>
<gene>
    <name evidence="3" type="ORF">PR048_019099</name>
</gene>
<proteinExistence type="predicted"/>
<feature type="transmembrane region" description="Helical" evidence="2">
    <location>
        <begin position="362"/>
        <end position="380"/>
    </location>
</feature>
<evidence type="ECO:0000256" key="1">
    <source>
        <dbReference type="SAM" id="MobiDB-lite"/>
    </source>
</evidence>
<dbReference type="Proteomes" id="UP001159363">
    <property type="component" value="Chromosome 6"/>
</dbReference>
<keyword evidence="2" id="KW-0472">Membrane</keyword>
<name>A0ABQ9H2I9_9NEOP</name>
<accession>A0ABQ9H2I9</accession>
<feature type="region of interest" description="Disordered" evidence="1">
    <location>
        <begin position="282"/>
        <end position="303"/>
    </location>
</feature>